<keyword evidence="1" id="KW-0472">Membrane</keyword>
<dbReference type="RefSeq" id="WP_064628865.1">
    <property type="nucleotide sequence ID" value="NZ_LQYE01000007.1"/>
</dbReference>
<dbReference type="EMBL" id="LQYE01000007">
    <property type="protein sequence ID" value="OAT69348.1"/>
    <property type="molecule type" value="Genomic_DNA"/>
</dbReference>
<keyword evidence="1" id="KW-1133">Transmembrane helix</keyword>
<name>A0A179VBS6_9MYCO</name>
<organism evidence="2 3">
    <name type="scientific">Mycobacteroides immunogenum</name>
    <dbReference type="NCBI Taxonomy" id="83262"/>
    <lineage>
        <taxon>Bacteria</taxon>
        <taxon>Bacillati</taxon>
        <taxon>Actinomycetota</taxon>
        <taxon>Actinomycetes</taxon>
        <taxon>Mycobacteriales</taxon>
        <taxon>Mycobacteriaceae</taxon>
        <taxon>Mycobacteroides</taxon>
    </lineage>
</organism>
<sequence length="431" mass="47156">MTTHLPGAPAPTVARFAVRAGLRAAIITATATLATAVSFTYLVGGPNAVTGRSRADAWPYPWSTDHLLIQSTHTAMLILIGWSLIATATVGLATACIAAAGRRAQLHALNAEHRSQQRAVESTVWKLVAQTLSDNTDATYRINLVDAASRLLDTNAAIQPSPLFGEATDHLPTQSRAVRIYGPPGAGKTSYAHHLATQERAERRHVTVIRPGDTASGWCEYEYPAADHTTITVVNSEWLNTQAARRALTTRFDRNDGRAHPAETVIVESGGLEPENLRDLISRLFDAILAEPNNENRLVVLVDGPNDLSDMPAPHRFDTEILLPGTPGHPAALRAALERFSTDELTLERLQTRINGGGVASSRFERQICDWFTGPAHDYLRQHMTRVSEEPHTSIIADEHRLIQRGILRRPDGRLAELVLPEPLSDLHLQH</sequence>
<keyword evidence="1" id="KW-0812">Transmembrane</keyword>
<dbReference type="Proteomes" id="UP000186919">
    <property type="component" value="Unassembled WGS sequence"/>
</dbReference>
<gene>
    <name evidence="2" type="ORF">AWB85_21540</name>
</gene>
<proteinExistence type="predicted"/>
<comment type="caution">
    <text evidence="2">The sequence shown here is derived from an EMBL/GenBank/DDBJ whole genome shotgun (WGS) entry which is preliminary data.</text>
</comment>
<evidence type="ECO:0000313" key="2">
    <source>
        <dbReference type="EMBL" id="OAT69348.1"/>
    </source>
</evidence>
<evidence type="ECO:0000313" key="3">
    <source>
        <dbReference type="Proteomes" id="UP000186919"/>
    </source>
</evidence>
<protein>
    <submittedName>
        <fullName evidence="2">Uncharacterized protein</fullName>
    </submittedName>
</protein>
<dbReference type="InterPro" id="IPR027417">
    <property type="entry name" value="P-loop_NTPase"/>
</dbReference>
<accession>A0A179VBS6</accession>
<dbReference type="SUPFAM" id="SSF52540">
    <property type="entry name" value="P-loop containing nucleoside triphosphate hydrolases"/>
    <property type="match status" value="1"/>
</dbReference>
<feature type="transmembrane region" description="Helical" evidence="1">
    <location>
        <begin position="75"/>
        <end position="100"/>
    </location>
</feature>
<evidence type="ECO:0000256" key="1">
    <source>
        <dbReference type="SAM" id="Phobius"/>
    </source>
</evidence>
<feature type="transmembrane region" description="Helical" evidence="1">
    <location>
        <begin position="24"/>
        <end position="44"/>
    </location>
</feature>
<dbReference type="AlphaFoldDB" id="A0A179VBS6"/>
<reference evidence="2 3" key="1">
    <citation type="submission" date="2016-01" db="EMBL/GenBank/DDBJ databases">
        <title>Mycobacterium immunogenum strain CD11_6 genome sequencing and assembly.</title>
        <authorList>
            <person name="Kaur G."/>
            <person name="Nair G.R."/>
            <person name="Mayilraj S."/>
        </authorList>
    </citation>
    <scope>NUCLEOTIDE SEQUENCE [LARGE SCALE GENOMIC DNA]</scope>
    <source>
        <strain evidence="2 3">CD11-6</strain>
    </source>
</reference>